<gene>
    <name evidence="2" type="ORF">SAMN05444377_11936</name>
</gene>
<dbReference type="OrthoDB" id="327939at2"/>
<proteinExistence type="predicted"/>
<evidence type="ECO:0000313" key="2">
    <source>
        <dbReference type="EMBL" id="SHF78479.1"/>
    </source>
</evidence>
<dbReference type="PANTHER" id="PTHR36974:SF1">
    <property type="entry name" value="DOXX FAMILY MEMBRANE PROTEIN"/>
    <property type="match status" value="1"/>
</dbReference>
<dbReference type="STRING" id="1124188.SAMN05444377_11936"/>
<dbReference type="PANTHER" id="PTHR36974">
    <property type="entry name" value="MEMBRANE PROTEIN-RELATED"/>
    <property type="match status" value="1"/>
</dbReference>
<keyword evidence="1" id="KW-0472">Membrane</keyword>
<feature type="transmembrane region" description="Helical" evidence="1">
    <location>
        <begin position="48"/>
        <end position="77"/>
    </location>
</feature>
<organism evidence="2 3">
    <name type="scientific">Flavobacterium fontis</name>
    <dbReference type="NCBI Taxonomy" id="1124188"/>
    <lineage>
        <taxon>Bacteria</taxon>
        <taxon>Pseudomonadati</taxon>
        <taxon>Bacteroidota</taxon>
        <taxon>Flavobacteriia</taxon>
        <taxon>Flavobacteriales</taxon>
        <taxon>Flavobacteriaceae</taxon>
        <taxon>Flavobacterium</taxon>
    </lineage>
</organism>
<sequence length="124" mass="14508">MTQPWHLYGMALLYIVAGINHFRKPNLYYKIIPPFFTNKKFINEMTGFLEIVLGIALCIPGFTSLAAAFIILLLILVFPANIYMVTYSEGRLGLPLWLLYIRLPLQFLLMYWAFSYIDFEQLFL</sequence>
<name>A0A1M5EGX1_9FLAO</name>
<protein>
    <submittedName>
        <fullName evidence="2">Uncharacterized membrane protein</fullName>
    </submittedName>
</protein>
<evidence type="ECO:0000313" key="3">
    <source>
        <dbReference type="Proteomes" id="UP000184147"/>
    </source>
</evidence>
<keyword evidence="1" id="KW-1133">Transmembrane helix</keyword>
<dbReference type="EMBL" id="FQVQ01000019">
    <property type="protein sequence ID" value="SHF78479.1"/>
    <property type="molecule type" value="Genomic_DNA"/>
</dbReference>
<accession>A0A1M5EGX1</accession>
<feature type="transmembrane region" description="Helical" evidence="1">
    <location>
        <begin position="97"/>
        <end position="117"/>
    </location>
</feature>
<keyword evidence="1" id="KW-0812">Transmembrane</keyword>
<evidence type="ECO:0000256" key="1">
    <source>
        <dbReference type="SAM" id="Phobius"/>
    </source>
</evidence>
<feature type="transmembrane region" description="Helical" evidence="1">
    <location>
        <begin position="6"/>
        <end position="22"/>
    </location>
</feature>
<reference evidence="2 3" key="1">
    <citation type="submission" date="2016-11" db="EMBL/GenBank/DDBJ databases">
        <authorList>
            <person name="Jaros S."/>
            <person name="Januszkiewicz K."/>
            <person name="Wedrychowicz H."/>
        </authorList>
    </citation>
    <scope>NUCLEOTIDE SEQUENCE [LARGE SCALE GENOMIC DNA]</scope>
    <source>
        <strain evidence="2 3">DSM 25660</strain>
    </source>
</reference>
<dbReference type="AlphaFoldDB" id="A0A1M5EGX1"/>
<keyword evidence="3" id="KW-1185">Reference proteome</keyword>
<dbReference type="Proteomes" id="UP000184147">
    <property type="component" value="Unassembled WGS sequence"/>
</dbReference>